<dbReference type="Proteomes" id="UP000094236">
    <property type="component" value="Unassembled WGS sequence"/>
</dbReference>
<dbReference type="AlphaFoldDB" id="A0A1E4TSC9"/>
<sequence length="319" mass="36299">MTGTESEKSTSSVELRDDQDEGIPEPSILKSYNSGNSAHAVKQDLLDDQEIDPGLLEEEEEEVEKNNGNPNFLHLNNNLDQLNITSSAGGYSNSSSKTDEYTHGGDEDRDDEEEDEDEDEDRYDYDYDDDTDQPPPQKLRPVDQISTVKPVVNYQDKLWTQIDILDDVKQMSLEVSKNGSFFDSNHSESLRNLKNSQLKLLANMIKAEKLMDSEEYHKIWNVKSNLRDDNAGAATTQATGAGDTSLNSGIDDNRDLRFSKDQDDLEQLKENLFNREHFRKIGDSITSIKADLENVKYSIKKVDETTKDMWDNNDFSYQT</sequence>
<feature type="compositionally biased region" description="Acidic residues" evidence="1">
    <location>
        <begin position="46"/>
        <end position="63"/>
    </location>
</feature>
<evidence type="ECO:0000313" key="2">
    <source>
        <dbReference type="EMBL" id="ODV94578.1"/>
    </source>
</evidence>
<evidence type="ECO:0000256" key="1">
    <source>
        <dbReference type="SAM" id="MobiDB-lite"/>
    </source>
</evidence>
<evidence type="ECO:0000313" key="3">
    <source>
        <dbReference type="Proteomes" id="UP000094236"/>
    </source>
</evidence>
<dbReference type="EMBL" id="KV454015">
    <property type="protein sequence ID" value="ODV94578.1"/>
    <property type="molecule type" value="Genomic_DNA"/>
</dbReference>
<dbReference type="OrthoDB" id="4065597at2759"/>
<gene>
    <name evidence="2" type="ORF">PACTADRAFT_3464</name>
</gene>
<feature type="region of interest" description="Disordered" evidence="1">
    <location>
        <begin position="1"/>
        <end position="141"/>
    </location>
</feature>
<dbReference type="Pfam" id="PF17242">
    <property type="entry name" value="DUF5315"/>
    <property type="match status" value="1"/>
</dbReference>
<feature type="compositionally biased region" description="Low complexity" evidence="1">
    <location>
        <begin position="233"/>
        <end position="242"/>
    </location>
</feature>
<feature type="compositionally biased region" description="Low complexity" evidence="1">
    <location>
        <begin position="66"/>
        <end position="79"/>
    </location>
</feature>
<keyword evidence="3" id="KW-1185">Reference proteome</keyword>
<name>A0A1E4TSC9_PACTA</name>
<organism evidence="2 3">
    <name type="scientific">Pachysolen tannophilus NRRL Y-2460</name>
    <dbReference type="NCBI Taxonomy" id="669874"/>
    <lineage>
        <taxon>Eukaryota</taxon>
        <taxon>Fungi</taxon>
        <taxon>Dikarya</taxon>
        <taxon>Ascomycota</taxon>
        <taxon>Saccharomycotina</taxon>
        <taxon>Pichiomycetes</taxon>
        <taxon>Pachysolenaceae</taxon>
        <taxon>Pachysolen</taxon>
    </lineage>
</organism>
<feature type="compositionally biased region" description="Acidic residues" evidence="1">
    <location>
        <begin position="107"/>
        <end position="132"/>
    </location>
</feature>
<feature type="compositionally biased region" description="Basic and acidic residues" evidence="1">
    <location>
        <begin position="97"/>
        <end position="106"/>
    </location>
</feature>
<feature type="region of interest" description="Disordered" evidence="1">
    <location>
        <begin position="233"/>
        <end position="253"/>
    </location>
</feature>
<feature type="compositionally biased region" description="Low complexity" evidence="1">
    <location>
        <begin position="86"/>
        <end position="96"/>
    </location>
</feature>
<protein>
    <submittedName>
        <fullName evidence="2">Uncharacterized protein</fullName>
    </submittedName>
</protein>
<reference evidence="3" key="1">
    <citation type="submission" date="2016-05" db="EMBL/GenBank/DDBJ databases">
        <title>Comparative genomics of biotechnologically important yeasts.</title>
        <authorList>
            <consortium name="DOE Joint Genome Institute"/>
            <person name="Riley R."/>
            <person name="Haridas S."/>
            <person name="Wolfe K.H."/>
            <person name="Lopes M.R."/>
            <person name="Hittinger C.T."/>
            <person name="Goker M."/>
            <person name="Salamov A."/>
            <person name="Wisecaver J."/>
            <person name="Long T.M."/>
            <person name="Aerts A.L."/>
            <person name="Barry K."/>
            <person name="Choi C."/>
            <person name="Clum A."/>
            <person name="Coughlan A.Y."/>
            <person name="Deshpande S."/>
            <person name="Douglass A.P."/>
            <person name="Hanson S.J."/>
            <person name="Klenk H.-P."/>
            <person name="Labutti K."/>
            <person name="Lapidus A."/>
            <person name="Lindquist E."/>
            <person name="Lipzen A."/>
            <person name="Meier-Kolthoff J.P."/>
            <person name="Ohm R.A."/>
            <person name="Otillar R.P."/>
            <person name="Pangilinan J."/>
            <person name="Peng Y."/>
            <person name="Rokas A."/>
            <person name="Rosa C.A."/>
            <person name="Scheuner C."/>
            <person name="Sibirny A.A."/>
            <person name="Slot J.C."/>
            <person name="Stielow J.B."/>
            <person name="Sun H."/>
            <person name="Kurtzman C.P."/>
            <person name="Blackwell M."/>
            <person name="Grigoriev I.V."/>
            <person name="Jeffries T.W."/>
        </authorList>
    </citation>
    <scope>NUCLEOTIDE SEQUENCE [LARGE SCALE GENOMIC DNA]</scope>
    <source>
        <strain evidence="3">NRRL Y-2460</strain>
    </source>
</reference>
<accession>A0A1E4TSC9</accession>
<proteinExistence type="predicted"/>